<comment type="caution">
    <text evidence="1">The sequence shown here is derived from an EMBL/GenBank/DDBJ whole genome shotgun (WGS) entry which is preliminary data.</text>
</comment>
<protein>
    <submittedName>
        <fullName evidence="1">Uncharacterized protein</fullName>
    </submittedName>
</protein>
<proteinExistence type="predicted"/>
<keyword evidence="2" id="KW-1185">Reference proteome</keyword>
<reference evidence="1 2" key="1">
    <citation type="submission" date="2020-02" db="EMBL/GenBank/DDBJ databases">
        <title>Draft genome sequence of Haematococcus lacustris strain NIES-144.</title>
        <authorList>
            <person name="Morimoto D."/>
            <person name="Nakagawa S."/>
            <person name="Yoshida T."/>
            <person name="Sawayama S."/>
        </authorList>
    </citation>
    <scope>NUCLEOTIDE SEQUENCE [LARGE SCALE GENOMIC DNA]</scope>
    <source>
        <strain evidence="1 2">NIES-144</strain>
    </source>
</reference>
<evidence type="ECO:0000313" key="2">
    <source>
        <dbReference type="Proteomes" id="UP000485058"/>
    </source>
</evidence>
<gene>
    <name evidence="1" type="ORF">HaLaN_11223</name>
</gene>
<sequence>MGHVTVQPPACCFQPVARSTHEWRTKTALLLTPGSFCKGCGLWVNSLHRYSHNSTSPIPVARSIPDHWAFCQDYYVCHMAT</sequence>
<feature type="non-terminal residue" evidence="1">
    <location>
        <position position="1"/>
    </location>
</feature>
<organism evidence="1 2">
    <name type="scientific">Haematococcus lacustris</name>
    <name type="common">Green alga</name>
    <name type="synonym">Haematococcus pluvialis</name>
    <dbReference type="NCBI Taxonomy" id="44745"/>
    <lineage>
        <taxon>Eukaryota</taxon>
        <taxon>Viridiplantae</taxon>
        <taxon>Chlorophyta</taxon>
        <taxon>core chlorophytes</taxon>
        <taxon>Chlorophyceae</taxon>
        <taxon>CS clade</taxon>
        <taxon>Chlamydomonadales</taxon>
        <taxon>Haematococcaceae</taxon>
        <taxon>Haematococcus</taxon>
    </lineage>
</organism>
<dbReference type="AlphaFoldDB" id="A0A699YXR5"/>
<dbReference type="Proteomes" id="UP000485058">
    <property type="component" value="Unassembled WGS sequence"/>
</dbReference>
<dbReference type="EMBL" id="BLLF01000801">
    <property type="protein sequence ID" value="GFH15063.1"/>
    <property type="molecule type" value="Genomic_DNA"/>
</dbReference>
<evidence type="ECO:0000313" key="1">
    <source>
        <dbReference type="EMBL" id="GFH15063.1"/>
    </source>
</evidence>
<accession>A0A699YXR5</accession>
<name>A0A699YXR5_HAELA</name>